<protein>
    <submittedName>
        <fullName evidence="2">Uncharacterized protein</fullName>
    </submittedName>
</protein>
<sequence length="53" mass="6244">MNLCPSEKIKKKQQPIVFLQIYINLSTHPMFDIAHGNSQKRREGRDINSRFNT</sequence>
<evidence type="ECO:0000313" key="2">
    <source>
        <dbReference type="EMBL" id="MBX73077.1"/>
    </source>
</evidence>
<accession>A0A2P2R1K7</accession>
<feature type="compositionally biased region" description="Basic and acidic residues" evidence="1">
    <location>
        <begin position="40"/>
        <end position="53"/>
    </location>
</feature>
<dbReference type="AlphaFoldDB" id="A0A2P2R1K7"/>
<dbReference type="EMBL" id="GGEC01092593">
    <property type="protein sequence ID" value="MBX73077.1"/>
    <property type="molecule type" value="Transcribed_RNA"/>
</dbReference>
<name>A0A2P2R1K7_RHIMU</name>
<organism evidence="2">
    <name type="scientific">Rhizophora mucronata</name>
    <name type="common">Asiatic mangrove</name>
    <dbReference type="NCBI Taxonomy" id="61149"/>
    <lineage>
        <taxon>Eukaryota</taxon>
        <taxon>Viridiplantae</taxon>
        <taxon>Streptophyta</taxon>
        <taxon>Embryophyta</taxon>
        <taxon>Tracheophyta</taxon>
        <taxon>Spermatophyta</taxon>
        <taxon>Magnoliopsida</taxon>
        <taxon>eudicotyledons</taxon>
        <taxon>Gunneridae</taxon>
        <taxon>Pentapetalae</taxon>
        <taxon>rosids</taxon>
        <taxon>fabids</taxon>
        <taxon>Malpighiales</taxon>
        <taxon>Rhizophoraceae</taxon>
        <taxon>Rhizophora</taxon>
    </lineage>
</organism>
<feature type="region of interest" description="Disordered" evidence="1">
    <location>
        <begin position="34"/>
        <end position="53"/>
    </location>
</feature>
<evidence type="ECO:0000256" key="1">
    <source>
        <dbReference type="SAM" id="MobiDB-lite"/>
    </source>
</evidence>
<proteinExistence type="predicted"/>
<reference evidence="2" key="1">
    <citation type="submission" date="2018-02" db="EMBL/GenBank/DDBJ databases">
        <title>Rhizophora mucronata_Transcriptome.</title>
        <authorList>
            <person name="Meera S.P."/>
            <person name="Sreeshan A."/>
            <person name="Augustine A."/>
        </authorList>
    </citation>
    <scope>NUCLEOTIDE SEQUENCE</scope>
    <source>
        <tissue evidence="2">Leaf</tissue>
    </source>
</reference>